<evidence type="ECO:0000313" key="2">
    <source>
        <dbReference type="EMBL" id="CAI54868.1"/>
    </source>
</evidence>
<dbReference type="RefSeq" id="WP_011374273.1">
    <property type="nucleotide sequence ID" value="NC_007576.1"/>
</dbReference>
<keyword evidence="1" id="KW-0472">Membrane</keyword>
<feature type="transmembrane region" description="Helical" evidence="1">
    <location>
        <begin position="33"/>
        <end position="52"/>
    </location>
</feature>
<sequence>MFLKKSNVLIIISILLIIGGIGLLIIFGNEDRFRLADIMLIIGMTLFIDIKFKDRH</sequence>
<reference evidence="3" key="1">
    <citation type="journal article" date="2005" name="Nat. Biotechnol.">
        <title>The complete genome sequence of the meat-borne lactic acid bacterium Lactobacillus sakei 23K.</title>
        <authorList>
            <person name="Chaillou S."/>
            <person name="Champomier-Verges M.-C."/>
            <person name="Cornet M."/>
            <person name="Crutz-Le Coq A.-M."/>
            <person name="Dudez A.-M."/>
            <person name="Martin V."/>
            <person name="Beaufils S."/>
            <person name="Darbon-Rongere E."/>
            <person name="Bossy R."/>
            <person name="Loux V."/>
            <person name="Zagorec M."/>
        </authorList>
    </citation>
    <scope>NUCLEOTIDE SEQUENCE [LARGE SCALE GENOMIC DNA]</scope>
    <source>
        <strain evidence="3">23K</strain>
    </source>
</reference>
<feature type="transmembrane region" description="Helical" evidence="1">
    <location>
        <begin position="7"/>
        <end position="27"/>
    </location>
</feature>
<evidence type="ECO:0000313" key="3">
    <source>
        <dbReference type="Proteomes" id="UP000002707"/>
    </source>
</evidence>
<dbReference type="EMBL" id="CR936503">
    <property type="protein sequence ID" value="CAI54868.1"/>
    <property type="molecule type" value="Genomic_DNA"/>
</dbReference>
<proteinExistence type="predicted"/>
<dbReference type="Proteomes" id="UP000002707">
    <property type="component" value="Chromosome"/>
</dbReference>
<dbReference type="STRING" id="314315.LCA_0565"/>
<organism evidence="2 3">
    <name type="scientific">Latilactobacillus sakei subsp. sakei (strain 23K)</name>
    <name type="common">Lactobacillus sakei subsp. sakei</name>
    <dbReference type="NCBI Taxonomy" id="314315"/>
    <lineage>
        <taxon>Bacteria</taxon>
        <taxon>Bacillati</taxon>
        <taxon>Bacillota</taxon>
        <taxon>Bacilli</taxon>
        <taxon>Lactobacillales</taxon>
        <taxon>Lactobacillaceae</taxon>
        <taxon>Latilactobacillus</taxon>
    </lineage>
</organism>
<protein>
    <submittedName>
        <fullName evidence="2">Hypothetical small peptide</fullName>
    </submittedName>
</protein>
<accession>Q38Y61</accession>
<dbReference type="AlphaFoldDB" id="Q38Y61"/>
<evidence type="ECO:0000256" key="1">
    <source>
        <dbReference type="SAM" id="Phobius"/>
    </source>
</evidence>
<name>Q38Y61_LATSS</name>
<keyword evidence="1" id="KW-0812">Transmembrane</keyword>
<gene>
    <name evidence="2" type="ordered locus">LCA_0565</name>
</gene>
<dbReference type="HOGENOM" id="CLU_3008725_0_0_9"/>
<keyword evidence="1" id="KW-1133">Transmembrane helix</keyword>
<dbReference type="KEGG" id="lsa:LCA_0565"/>
<keyword evidence="3" id="KW-1185">Reference proteome</keyword>